<feature type="compositionally biased region" description="Basic and acidic residues" evidence="1">
    <location>
        <begin position="1"/>
        <end position="11"/>
    </location>
</feature>
<evidence type="ECO:0000256" key="1">
    <source>
        <dbReference type="SAM" id="MobiDB-lite"/>
    </source>
</evidence>
<dbReference type="Proteomes" id="UP000000757">
    <property type="component" value="Chromosome"/>
</dbReference>
<sequence>MILAADREDLRPCPTRRGAVRRGLQQAEPREHRQRLRHSQIQRRQRMFPQNRIPAGHTMVGIDGHPGELKGLNVALDRALRHPELLGDPGGRQRFARSAQQINQRVQPFGSPHAVESPLTSHRMCSCPGRRPHLADQPVLGEVEDVDPAHGNLPVLHVPQHPPVGAVDGTRHLGEHHSRVADAPPFQKAGEALCAEYIVTRVRPVRIGDQEVNPEIVAADPTCDPAVRVPHPQPHSECRIGNSRVDVQRVRVVVHGTRIRHRRDNGMSVFALRCPDAGFERD</sequence>
<keyword evidence="3" id="KW-1185">Reference proteome</keyword>
<accession>A0QZB9</accession>
<feature type="compositionally biased region" description="Basic residues" evidence="1">
    <location>
        <begin position="32"/>
        <end position="42"/>
    </location>
</feature>
<dbReference type="EMBL" id="CP000480">
    <property type="protein sequence ID" value="ABK69581.1"/>
    <property type="molecule type" value="Genomic_DNA"/>
</dbReference>
<feature type="region of interest" description="Disordered" evidence="1">
    <location>
        <begin position="1"/>
        <end position="42"/>
    </location>
</feature>
<reference evidence="2 3" key="1">
    <citation type="submission" date="2006-10" db="EMBL/GenBank/DDBJ databases">
        <authorList>
            <person name="Fleischmann R.D."/>
            <person name="Dodson R.J."/>
            <person name="Haft D.H."/>
            <person name="Merkel J.S."/>
            <person name="Nelson W.C."/>
            <person name="Fraser C.M."/>
        </authorList>
    </citation>
    <scope>NUCLEOTIDE SEQUENCE [LARGE SCALE GENOMIC DNA]</scope>
    <source>
        <strain evidence="3">ATCC 700084 / mc(2)155</strain>
    </source>
</reference>
<protein>
    <submittedName>
        <fullName evidence="2">Uncharacterized protein</fullName>
    </submittedName>
</protein>
<dbReference type="KEGG" id="msm:MSMEG_3971"/>
<gene>
    <name evidence="2" type="ordered locus">MSMEG_3971</name>
</gene>
<proteinExistence type="predicted"/>
<evidence type="ECO:0000313" key="2">
    <source>
        <dbReference type="EMBL" id="ABK69581.1"/>
    </source>
</evidence>
<organism evidence="2 3">
    <name type="scientific">Mycolicibacterium smegmatis (strain ATCC 700084 / mc(2)155)</name>
    <name type="common">Mycobacterium smegmatis</name>
    <dbReference type="NCBI Taxonomy" id="246196"/>
    <lineage>
        <taxon>Bacteria</taxon>
        <taxon>Bacillati</taxon>
        <taxon>Actinomycetota</taxon>
        <taxon>Actinomycetes</taxon>
        <taxon>Mycobacteriales</taxon>
        <taxon>Mycobacteriaceae</taxon>
        <taxon>Mycolicibacterium</taxon>
    </lineage>
</organism>
<name>A0QZB9_MYCS2</name>
<dbReference type="AlphaFoldDB" id="A0QZB9"/>
<evidence type="ECO:0000313" key="3">
    <source>
        <dbReference type="Proteomes" id="UP000000757"/>
    </source>
</evidence>